<dbReference type="InterPro" id="IPR036770">
    <property type="entry name" value="Ankyrin_rpt-contain_sf"/>
</dbReference>
<evidence type="ECO:0000313" key="5">
    <source>
        <dbReference type="Proteomes" id="UP001378592"/>
    </source>
</evidence>
<dbReference type="Gene3D" id="1.25.40.20">
    <property type="entry name" value="Ankyrin repeat-containing domain"/>
    <property type="match status" value="2"/>
</dbReference>
<dbReference type="Pfam" id="PF12796">
    <property type="entry name" value="Ank_2"/>
    <property type="match status" value="1"/>
</dbReference>
<keyword evidence="1" id="KW-0677">Repeat</keyword>
<dbReference type="AlphaFoldDB" id="A0AAN9ZAJ3"/>
<comment type="caution">
    <text evidence="4">The sequence shown here is derived from an EMBL/GenBank/DDBJ whole genome shotgun (WGS) entry which is preliminary data.</text>
</comment>
<accession>A0AAN9ZAJ3</accession>
<protein>
    <recommendedName>
        <fullName evidence="6">Ankyrin repeat domain-containing protein</fullName>
    </recommendedName>
</protein>
<evidence type="ECO:0000313" key="4">
    <source>
        <dbReference type="EMBL" id="KAK7868932.1"/>
    </source>
</evidence>
<dbReference type="PROSITE" id="PS50297">
    <property type="entry name" value="ANK_REP_REGION"/>
    <property type="match status" value="3"/>
</dbReference>
<reference evidence="4 5" key="1">
    <citation type="submission" date="2024-03" db="EMBL/GenBank/DDBJ databases">
        <title>The genome assembly and annotation of the cricket Gryllus longicercus Weissman &amp; Gray.</title>
        <authorList>
            <person name="Szrajer S."/>
            <person name="Gray D."/>
            <person name="Ylla G."/>
        </authorList>
    </citation>
    <scope>NUCLEOTIDE SEQUENCE [LARGE SCALE GENOMIC DNA]</scope>
    <source>
        <strain evidence="4">DAG 2021-001</strain>
        <tissue evidence="4">Whole body minus gut</tissue>
    </source>
</reference>
<organism evidence="4 5">
    <name type="scientific">Gryllus longicercus</name>
    <dbReference type="NCBI Taxonomy" id="2509291"/>
    <lineage>
        <taxon>Eukaryota</taxon>
        <taxon>Metazoa</taxon>
        <taxon>Ecdysozoa</taxon>
        <taxon>Arthropoda</taxon>
        <taxon>Hexapoda</taxon>
        <taxon>Insecta</taxon>
        <taxon>Pterygota</taxon>
        <taxon>Neoptera</taxon>
        <taxon>Polyneoptera</taxon>
        <taxon>Orthoptera</taxon>
        <taxon>Ensifera</taxon>
        <taxon>Gryllidea</taxon>
        <taxon>Grylloidea</taxon>
        <taxon>Gryllidae</taxon>
        <taxon>Gryllinae</taxon>
        <taxon>Gryllus</taxon>
    </lineage>
</organism>
<dbReference type="EMBL" id="JAZDUA010000084">
    <property type="protein sequence ID" value="KAK7868932.1"/>
    <property type="molecule type" value="Genomic_DNA"/>
</dbReference>
<dbReference type="PROSITE" id="PS50088">
    <property type="entry name" value="ANK_REPEAT"/>
    <property type="match status" value="3"/>
</dbReference>
<evidence type="ECO:0000256" key="2">
    <source>
        <dbReference type="ARBA" id="ARBA00023043"/>
    </source>
</evidence>
<evidence type="ECO:0000256" key="3">
    <source>
        <dbReference type="PROSITE-ProRule" id="PRU00023"/>
    </source>
</evidence>
<keyword evidence="5" id="KW-1185">Reference proteome</keyword>
<gene>
    <name evidence="4" type="ORF">R5R35_002572</name>
</gene>
<dbReference type="SUPFAM" id="SSF48403">
    <property type="entry name" value="Ankyrin repeat"/>
    <property type="match status" value="1"/>
</dbReference>
<feature type="repeat" description="ANK" evidence="3">
    <location>
        <begin position="1"/>
        <end position="26"/>
    </location>
</feature>
<sequence>MAAVKAHADAVQLLLERGAAVNARNAFGFAPLHMAAHNDPSARCVSLLVYGGADVDAANRFGRTPLHYAAECGNEAALRALLAAGARRRVNDDEGRAPIDVAKTDAARRLLAPEPLYP</sequence>
<dbReference type="Proteomes" id="UP001378592">
    <property type="component" value="Unassembled WGS sequence"/>
</dbReference>
<dbReference type="PANTHER" id="PTHR24171">
    <property type="entry name" value="ANKYRIN REPEAT DOMAIN-CONTAINING PROTEIN 39-RELATED"/>
    <property type="match status" value="1"/>
</dbReference>
<name>A0AAN9ZAJ3_9ORTH</name>
<feature type="repeat" description="ANK" evidence="3">
    <location>
        <begin position="61"/>
        <end position="93"/>
    </location>
</feature>
<evidence type="ECO:0008006" key="6">
    <source>
        <dbReference type="Google" id="ProtNLM"/>
    </source>
</evidence>
<evidence type="ECO:0000256" key="1">
    <source>
        <dbReference type="ARBA" id="ARBA00022737"/>
    </source>
</evidence>
<dbReference type="InterPro" id="IPR002110">
    <property type="entry name" value="Ankyrin_rpt"/>
</dbReference>
<dbReference type="SMART" id="SM00248">
    <property type="entry name" value="ANK"/>
    <property type="match status" value="2"/>
</dbReference>
<feature type="repeat" description="ANK" evidence="3">
    <location>
        <begin position="27"/>
        <end position="60"/>
    </location>
</feature>
<proteinExistence type="predicted"/>
<keyword evidence="2 3" id="KW-0040">ANK repeat</keyword>